<keyword evidence="5 6" id="KW-0819">tRNA processing</keyword>
<evidence type="ECO:0000256" key="5">
    <source>
        <dbReference type="ARBA" id="ARBA00022694"/>
    </source>
</evidence>
<comment type="function">
    <text evidence="6">Specifically methylates the adenine in position 37 of tRNA(1)(Val) (anticodon cmo5UAC).</text>
</comment>
<dbReference type="InterPro" id="IPR007848">
    <property type="entry name" value="Small_mtfrase_dom"/>
</dbReference>
<evidence type="ECO:0000313" key="8">
    <source>
        <dbReference type="EMBL" id="RDF10833.1"/>
    </source>
</evidence>
<dbReference type="GO" id="GO:0016430">
    <property type="term" value="F:tRNA (adenine-N6)-methyltransferase activity"/>
    <property type="evidence" value="ECO:0007669"/>
    <property type="project" value="UniProtKB-UniRule"/>
</dbReference>
<evidence type="ECO:0000256" key="1">
    <source>
        <dbReference type="ARBA" id="ARBA00022490"/>
    </source>
</evidence>
<comment type="similarity">
    <text evidence="6">Belongs to the methyltransferase superfamily. tRNA (adenine-N(6)-)-methyltransferase family.</text>
</comment>
<dbReference type="AlphaFoldDB" id="A0A369ZTK2"/>
<evidence type="ECO:0000259" key="7">
    <source>
        <dbReference type="Pfam" id="PF05175"/>
    </source>
</evidence>
<keyword evidence="2 6" id="KW-0489">Methyltransferase</keyword>
<protein>
    <recommendedName>
        <fullName evidence="6">tRNA1(Val) (adenine(37)-N6)-methyltransferase</fullName>
        <ecNumber evidence="6">2.1.1.223</ecNumber>
    </recommendedName>
    <alternativeName>
        <fullName evidence="6">tRNA m6A37 methyltransferase</fullName>
    </alternativeName>
</protein>
<dbReference type="InterPro" id="IPR050210">
    <property type="entry name" value="tRNA_Adenine-N(6)_MTase"/>
</dbReference>
<dbReference type="SUPFAM" id="SSF53335">
    <property type="entry name" value="S-adenosyl-L-methionine-dependent methyltransferases"/>
    <property type="match status" value="1"/>
</dbReference>
<comment type="subcellular location">
    <subcellularLocation>
        <location evidence="6">Cytoplasm</location>
    </subcellularLocation>
</comment>
<evidence type="ECO:0000256" key="4">
    <source>
        <dbReference type="ARBA" id="ARBA00022691"/>
    </source>
</evidence>
<keyword evidence="9" id="KW-1185">Reference proteome</keyword>
<dbReference type="GO" id="GO:0003676">
    <property type="term" value="F:nucleic acid binding"/>
    <property type="evidence" value="ECO:0007669"/>
    <property type="project" value="InterPro"/>
</dbReference>
<dbReference type="CDD" id="cd02440">
    <property type="entry name" value="AdoMet_MTases"/>
    <property type="match status" value="1"/>
</dbReference>
<accession>A0A369ZTK2</accession>
<dbReference type="PANTHER" id="PTHR47739">
    <property type="entry name" value="TRNA1(VAL) (ADENINE(37)-N6)-METHYLTRANSFERASE"/>
    <property type="match status" value="1"/>
</dbReference>
<dbReference type="Proteomes" id="UP000253945">
    <property type="component" value="Unassembled WGS sequence"/>
</dbReference>
<organism evidence="8 9">
    <name type="scientific">Haemophilus paraphrohaemolyticus</name>
    <dbReference type="NCBI Taxonomy" id="736"/>
    <lineage>
        <taxon>Bacteria</taxon>
        <taxon>Pseudomonadati</taxon>
        <taxon>Pseudomonadota</taxon>
        <taxon>Gammaproteobacteria</taxon>
        <taxon>Pasteurellales</taxon>
        <taxon>Pasteurellaceae</taxon>
        <taxon>Haemophilus</taxon>
    </lineage>
</organism>
<keyword evidence="4 6" id="KW-0949">S-adenosyl-L-methionine</keyword>
<proteinExistence type="inferred from homology"/>
<dbReference type="GO" id="GO:0005737">
    <property type="term" value="C:cytoplasm"/>
    <property type="evidence" value="ECO:0007669"/>
    <property type="project" value="UniProtKB-SubCell"/>
</dbReference>
<dbReference type="InterPro" id="IPR022882">
    <property type="entry name" value="tRNA_adenine-N6_MeTrfase"/>
</dbReference>
<dbReference type="PROSITE" id="PS00092">
    <property type="entry name" value="N6_MTASE"/>
    <property type="match status" value="1"/>
</dbReference>
<dbReference type="STRING" id="736.B0184_04595"/>
<keyword evidence="3 6" id="KW-0808">Transferase</keyword>
<dbReference type="Gene3D" id="3.40.50.150">
    <property type="entry name" value="Vaccinia Virus protein VP39"/>
    <property type="match status" value="1"/>
</dbReference>
<evidence type="ECO:0000313" key="9">
    <source>
        <dbReference type="Proteomes" id="UP000253945"/>
    </source>
</evidence>
<dbReference type="PANTHER" id="PTHR47739:SF1">
    <property type="entry name" value="TRNA1(VAL) (ADENINE(37)-N6)-METHYLTRANSFERASE"/>
    <property type="match status" value="1"/>
</dbReference>
<keyword evidence="1 6" id="KW-0963">Cytoplasm</keyword>
<dbReference type="GO" id="GO:0008033">
    <property type="term" value="P:tRNA processing"/>
    <property type="evidence" value="ECO:0007669"/>
    <property type="project" value="UniProtKB-UniRule"/>
</dbReference>
<name>A0A369ZTK2_9PAST</name>
<evidence type="ECO:0000256" key="2">
    <source>
        <dbReference type="ARBA" id="ARBA00022603"/>
    </source>
</evidence>
<dbReference type="EMBL" id="QEQF01000003">
    <property type="protein sequence ID" value="RDF10833.1"/>
    <property type="molecule type" value="Genomic_DNA"/>
</dbReference>
<evidence type="ECO:0000256" key="3">
    <source>
        <dbReference type="ARBA" id="ARBA00022679"/>
    </source>
</evidence>
<dbReference type="PRINTS" id="PR00507">
    <property type="entry name" value="N12N6MTFRASE"/>
</dbReference>
<evidence type="ECO:0000256" key="6">
    <source>
        <dbReference type="HAMAP-Rule" id="MF_01872"/>
    </source>
</evidence>
<dbReference type="InterPro" id="IPR002052">
    <property type="entry name" value="DNA_methylase_N6_adenine_CS"/>
</dbReference>
<comment type="caution">
    <text evidence="8">The sequence shown here is derived from an EMBL/GenBank/DDBJ whole genome shotgun (WGS) entry which is preliminary data.</text>
</comment>
<dbReference type="RefSeq" id="WP_111353881.1">
    <property type="nucleotide sequence ID" value="NZ_QEQF01000003.1"/>
</dbReference>
<dbReference type="InterPro" id="IPR029063">
    <property type="entry name" value="SAM-dependent_MTases_sf"/>
</dbReference>
<sequence>MKKSGFQFKQFFLAHDKCAMKVNTDGILLGAMAEAKNAKRILDLGTGTGLIAIMLAQRTAEDCQITALELEPNAYQQAVENAQCSTWANRITIQQGDIFEVNFPQKFDLIVSNPPYFRDSLASRTVERDLARSLQTSHYDWLMQAKKWLAETGKISLILPTQEAEILLERSLTSGLFCIEICKIITKMGQEPKRWVITFALQHQQREEKVLIVYDEQNQYTPAFVALTQDFYLKM</sequence>
<feature type="domain" description="Methyltransferase small" evidence="7">
    <location>
        <begin position="27"/>
        <end position="130"/>
    </location>
</feature>
<reference evidence="8 9" key="1">
    <citation type="submission" date="2018-05" db="EMBL/GenBank/DDBJ databases">
        <title>Draft Genome Sequences for a Diverse set of 7 Haemophilus Species.</title>
        <authorList>
            <person name="Nichols M."/>
            <person name="Topaz N."/>
            <person name="Wang X."/>
            <person name="Wang X."/>
            <person name="Boxrud D."/>
        </authorList>
    </citation>
    <scope>NUCLEOTIDE SEQUENCE [LARGE SCALE GENOMIC DNA]</scope>
    <source>
        <strain evidence="8 9">C2014016342</strain>
    </source>
</reference>
<dbReference type="Pfam" id="PF05175">
    <property type="entry name" value="MTS"/>
    <property type="match status" value="1"/>
</dbReference>
<comment type="catalytic activity">
    <reaction evidence="6">
        <text>adenosine(37) in tRNA1(Val) + S-adenosyl-L-methionine = N(6)-methyladenosine(37) in tRNA1(Val) + S-adenosyl-L-homocysteine + H(+)</text>
        <dbReference type="Rhea" id="RHEA:43160"/>
        <dbReference type="Rhea" id="RHEA-COMP:10369"/>
        <dbReference type="Rhea" id="RHEA-COMP:10370"/>
        <dbReference type="ChEBI" id="CHEBI:15378"/>
        <dbReference type="ChEBI" id="CHEBI:57856"/>
        <dbReference type="ChEBI" id="CHEBI:59789"/>
        <dbReference type="ChEBI" id="CHEBI:74411"/>
        <dbReference type="ChEBI" id="CHEBI:74449"/>
        <dbReference type="EC" id="2.1.1.223"/>
    </reaction>
</comment>
<gene>
    <name evidence="8" type="ORF">DPV92_04625</name>
</gene>
<dbReference type="GO" id="GO:0032259">
    <property type="term" value="P:methylation"/>
    <property type="evidence" value="ECO:0007669"/>
    <property type="project" value="UniProtKB-KW"/>
</dbReference>
<dbReference type="EC" id="2.1.1.223" evidence="6"/>
<dbReference type="HAMAP" id="MF_01872">
    <property type="entry name" value="tRNA_methyltr_YfiC"/>
    <property type="match status" value="1"/>
</dbReference>